<evidence type="ECO:0000256" key="6">
    <source>
        <dbReference type="ARBA" id="ARBA00022989"/>
    </source>
</evidence>
<dbReference type="PANTHER" id="PTHR42985">
    <property type="entry name" value="SODIUM-COUPLED MONOCARBOXYLATE TRANSPORTER"/>
    <property type="match status" value="1"/>
</dbReference>
<dbReference type="GO" id="GO:0015293">
    <property type="term" value="F:symporter activity"/>
    <property type="evidence" value="ECO:0007669"/>
    <property type="project" value="TreeGrafter"/>
</dbReference>
<organism evidence="13 14">
    <name type="scientific">Pomacea canaliculata</name>
    <name type="common">Golden apple snail</name>
    <dbReference type="NCBI Taxonomy" id="400727"/>
    <lineage>
        <taxon>Eukaryota</taxon>
        <taxon>Metazoa</taxon>
        <taxon>Spiralia</taxon>
        <taxon>Lophotrochozoa</taxon>
        <taxon>Mollusca</taxon>
        <taxon>Gastropoda</taxon>
        <taxon>Caenogastropoda</taxon>
        <taxon>Architaenioglossa</taxon>
        <taxon>Ampullarioidea</taxon>
        <taxon>Ampullariidae</taxon>
        <taxon>Pomacea</taxon>
    </lineage>
</organism>
<feature type="transmembrane region" description="Helical" evidence="12">
    <location>
        <begin position="48"/>
        <end position="67"/>
    </location>
</feature>
<comment type="subcellular location">
    <subcellularLocation>
        <location evidence="1">Cell membrane</location>
        <topology evidence="1">Multi-pass membrane protein</topology>
    </subcellularLocation>
</comment>
<evidence type="ECO:0000256" key="1">
    <source>
        <dbReference type="ARBA" id="ARBA00004651"/>
    </source>
</evidence>
<sequence length="141" mass="15778">MNYLHWLDYVVMAALMVVSLGIGIFFAVYKGGQRTKEEYLLGNRQMSMIPVCLSMFITYQSAIALLGGPADVFNTGTMYLFLGGGVALSYIVGLFTAVPLLYPLKITSVNEYLQLRFDSKFVRLFATSVCIFRTISLKESR</sequence>
<name>A0A2T7P8Q3_POMCA</name>
<keyword evidence="8" id="KW-0406">Ion transport</keyword>
<evidence type="ECO:0000256" key="3">
    <source>
        <dbReference type="ARBA" id="ARBA00022448"/>
    </source>
</evidence>
<dbReference type="InterPro" id="IPR051163">
    <property type="entry name" value="Sodium:Solute_Symporter_SSF"/>
</dbReference>
<evidence type="ECO:0000256" key="7">
    <source>
        <dbReference type="ARBA" id="ARBA00023053"/>
    </source>
</evidence>
<keyword evidence="6 12" id="KW-1133">Transmembrane helix</keyword>
<evidence type="ECO:0000256" key="11">
    <source>
        <dbReference type="RuleBase" id="RU362091"/>
    </source>
</evidence>
<evidence type="ECO:0008006" key="15">
    <source>
        <dbReference type="Google" id="ProtNLM"/>
    </source>
</evidence>
<comment type="caution">
    <text evidence="13">The sequence shown here is derived from an EMBL/GenBank/DDBJ whole genome shotgun (WGS) entry which is preliminary data.</text>
</comment>
<proteinExistence type="inferred from homology"/>
<keyword evidence="4" id="KW-1003">Cell membrane</keyword>
<keyword evidence="9 12" id="KW-0472">Membrane</keyword>
<dbReference type="GO" id="GO:0006814">
    <property type="term" value="P:sodium ion transport"/>
    <property type="evidence" value="ECO:0007669"/>
    <property type="project" value="UniProtKB-KW"/>
</dbReference>
<evidence type="ECO:0000256" key="9">
    <source>
        <dbReference type="ARBA" id="ARBA00023136"/>
    </source>
</evidence>
<keyword evidence="5 12" id="KW-0812">Transmembrane</keyword>
<protein>
    <recommendedName>
        <fullName evidence="15">Sodium-dependent multivitamin transporter</fullName>
    </recommendedName>
</protein>
<dbReference type="EMBL" id="PZQS01000005">
    <property type="protein sequence ID" value="PVD29794.1"/>
    <property type="molecule type" value="Genomic_DNA"/>
</dbReference>
<evidence type="ECO:0000256" key="5">
    <source>
        <dbReference type="ARBA" id="ARBA00022692"/>
    </source>
</evidence>
<keyword evidence="7" id="KW-0915">Sodium</keyword>
<reference evidence="13 14" key="1">
    <citation type="submission" date="2018-04" db="EMBL/GenBank/DDBJ databases">
        <title>The genome of golden apple snail Pomacea canaliculata provides insight into stress tolerance and invasive adaptation.</title>
        <authorList>
            <person name="Liu C."/>
            <person name="Liu B."/>
            <person name="Ren Y."/>
            <person name="Zhang Y."/>
            <person name="Wang H."/>
            <person name="Li S."/>
            <person name="Jiang F."/>
            <person name="Yin L."/>
            <person name="Zhang G."/>
            <person name="Qian W."/>
            <person name="Fan W."/>
        </authorList>
    </citation>
    <scope>NUCLEOTIDE SEQUENCE [LARGE SCALE GENOMIC DNA]</scope>
    <source>
        <strain evidence="13">SZHN2017</strain>
        <tissue evidence="13">Muscle</tissue>
    </source>
</reference>
<dbReference type="Proteomes" id="UP000245119">
    <property type="component" value="Linkage Group LG5"/>
</dbReference>
<feature type="transmembrane region" description="Helical" evidence="12">
    <location>
        <begin position="6"/>
        <end position="28"/>
    </location>
</feature>
<evidence type="ECO:0000256" key="8">
    <source>
        <dbReference type="ARBA" id="ARBA00023065"/>
    </source>
</evidence>
<dbReference type="InterPro" id="IPR038377">
    <property type="entry name" value="Na/Glc_symporter_sf"/>
</dbReference>
<evidence type="ECO:0000256" key="4">
    <source>
        <dbReference type="ARBA" id="ARBA00022475"/>
    </source>
</evidence>
<evidence type="ECO:0000256" key="12">
    <source>
        <dbReference type="SAM" id="Phobius"/>
    </source>
</evidence>
<comment type="similarity">
    <text evidence="2 11">Belongs to the sodium:solute symporter (SSF) (TC 2.A.21) family.</text>
</comment>
<evidence type="ECO:0000313" key="14">
    <source>
        <dbReference type="Proteomes" id="UP000245119"/>
    </source>
</evidence>
<evidence type="ECO:0000256" key="10">
    <source>
        <dbReference type="ARBA" id="ARBA00023201"/>
    </source>
</evidence>
<evidence type="ECO:0000313" key="13">
    <source>
        <dbReference type="EMBL" id="PVD29794.1"/>
    </source>
</evidence>
<accession>A0A2T7P8Q3</accession>
<feature type="transmembrane region" description="Helical" evidence="12">
    <location>
        <begin position="79"/>
        <end position="102"/>
    </location>
</feature>
<dbReference type="Gene3D" id="1.20.1730.10">
    <property type="entry name" value="Sodium/glucose cotransporter"/>
    <property type="match status" value="1"/>
</dbReference>
<keyword evidence="10" id="KW-0739">Sodium transport</keyword>
<dbReference type="GO" id="GO:0005886">
    <property type="term" value="C:plasma membrane"/>
    <property type="evidence" value="ECO:0007669"/>
    <property type="project" value="UniProtKB-SubCell"/>
</dbReference>
<dbReference type="OrthoDB" id="6132759at2759"/>
<evidence type="ECO:0000256" key="2">
    <source>
        <dbReference type="ARBA" id="ARBA00006434"/>
    </source>
</evidence>
<dbReference type="PANTHER" id="PTHR42985:SF40">
    <property type="entry name" value="LD47995P-RELATED"/>
    <property type="match status" value="1"/>
</dbReference>
<dbReference type="AlphaFoldDB" id="A0A2T7P8Q3"/>
<keyword evidence="14" id="KW-1185">Reference proteome</keyword>
<keyword evidence="3" id="KW-0813">Transport</keyword>
<gene>
    <name evidence="13" type="ORF">C0Q70_09051</name>
</gene>
<dbReference type="InterPro" id="IPR001734">
    <property type="entry name" value="Na/solute_symporter"/>
</dbReference>
<dbReference type="Pfam" id="PF00474">
    <property type="entry name" value="SSF"/>
    <property type="match status" value="1"/>
</dbReference>
<dbReference type="PROSITE" id="PS50283">
    <property type="entry name" value="NA_SOLUT_SYMP_3"/>
    <property type="match status" value="1"/>
</dbReference>